<sequence>MLQPHELTKALILIGVFENGDVRLTTFLELVLCVNLCFVILSDYATLNYFIYLMVYLPSYEVEVKKKFATLPFAQDTSKNTKNLHFICTSHIEARQSTNITIIKARPLNQPFDLMYGPNYSALT</sequence>
<gene>
    <name evidence="1" type="ORF">LOAG_07483</name>
</gene>
<dbReference type="InParanoid" id="A0A1S0TX69"/>
<accession>A0A1S0TX69</accession>
<dbReference type="AlphaFoldDB" id="A0A1S0TX69"/>
<evidence type="ECO:0000313" key="1">
    <source>
        <dbReference type="EMBL" id="EFO21004.1"/>
    </source>
</evidence>
<dbReference type="KEGG" id="loa:LOAG_07483"/>
<name>A0A1S0TX69_LOALO</name>
<dbReference type="EMBL" id="JH712184">
    <property type="protein sequence ID" value="EFO21004.1"/>
    <property type="molecule type" value="Genomic_DNA"/>
</dbReference>
<dbReference type="RefSeq" id="XP_003143064.1">
    <property type="nucleotide sequence ID" value="XM_003143016.1"/>
</dbReference>
<reference evidence="1" key="1">
    <citation type="submission" date="2012-04" db="EMBL/GenBank/DDBJ databases">
        <title>The Genome Sequence of Loa loa.</title>
        <authorList>
            <consortium name="The Broad Institute Genome Sequencing Platform"/>
            <consortium name="Broad Institute Genome Sequencing Center for Infectious Disease"/>
            <person name="Nutman T.B."/>
            <person name="Fink D.L."/>
            <person name="Russ C."/>
            <person name="Young S."/>
            <person name="Zeng Q."/>
            <person name="Gargeya S."/>
            <person name="Alvarado L."/>
            <person name="Berlin A."/>
            <person name="Chapman S.B."/>
            <person name="Chen Z."/>
            <person name="Freedman E."/>
            <person name="Gellesch M."/>
            <person name="Goldberg J."/>
            <person name="Griggs A."/>
            <person name="Gujja S."/>
            <person name="Heilman E.R."/>
            <person name="Heiman D."/>
            <person name="Howarth C."/>
            <person name="Mehta T."/>
            <person name="Neiman D."/>
            <person name="Pearson M."/>
            <person name="Roberts A."/>
            <person name="Saif S."/>
            <person name="Shea T."/>
            <person name="Shenoy N."/>
            <person name="Sisk P."/>
            <person name="Stolte C."/>
            <person name="Sykes S."/>
            <person name="White J."/>
            <person name="Yandava C."/>
            <person name="Haas B."/>
            <person name="Henn M.R."/>
            <person name="Nusbaum C."/>
            <person name="Birren B."/>
        </authorList>
    </citation>
    <scope>NUCLEOTIDE SEQUENCE [LARGE SCALE GENOMIC DNA]</scope>
</reference>
<organism evidence="1">
    <name type="scientific">Loa loa</name>
    <name type="common">Eye worm</name>
    <name type="synonym">Filaria loa</name>
    <dbReference type="NCBI Taxonomy" id="7209"/>
    <lineage>
        <taxon>Eukaryota</taxon>
        <taxon>Metazoa</taxon>
        <taxon>Ecdysozoa</taxon>
        <taxon>Nematoda</taxon>
        <taxon>Chromadorea</taxon>
        <taxon>Rhabditida</taxon>
        <taxon>Spirurina</taxon>
        <taxon>Spiruromorpha</taxon>
        <taxon>Filarioidea</taxon>
        <taxon>Onchocercidae</taxon>
        <taxon>Loa</taxon>
    </lineage>
</organism>
<protein>
    <submittedName>
        <fullName evidence="1">Uncharacterized protein</fullName>
    </submittedName>
</protein>
<dbReference type="GeneID" id="9944904"/>
<proteinExistence type="predicted"/>
<dbReference type="CTD" id="9944904"/>